<name>A0A0F4LL26_9LACO</name>
<reference evidence="2 3" key="1">
    <citation type="submission" date="2014-12" db="EMBL/GenBank/DDBJ databases">
        <title>Comparative genomics of the lactic acid bacteria isolated from the honey bee gut.</title>
        <authorList>
            <person name="Ellegaard K.M."/>
            <person name="Tamarit D."/>
            <person name="Javelind E."/>
            <person name="Olofsson T."/>
            <person name="Andersson S.G."/>
            <person name="Vasquez A."/>
        </authorList>
    </citation>
    <scope>NUCLEOTIDE SEQUENCE [LARGE SCALE GENOMIC DNA]</scope>
    <source>
        <strain evidence="2 3">Biut2</strain>
    </source>
</reference>
<dbReference type="PROSITE" id="PS51094">
    <property type="entry name" value="PTS_EIIA_TYPE_2"/>
    <property type="match status" value="1"/>
</dbReference>
<dbReference type="CDD" id="cd00211">
    <property type="entry name" value="PTS_IIA_fru"/>
    <property type="match status" value="1"/>
</dbReference>
<dbReference type="RefSeq" id="WP_045927494.1">
    <property type="nucleotide sequence ID" value="NZ_JBHSZS010000005.1"/>
</dbReference>
<proteinExistence type="predicted"/>
<evidence type="ECO:0000259" key="1">
    <source>
        <dbReference type="PROSITE" id="PS51094"/>
    </source>
</evidence>
<dbReference type="PANTHER" id="PTHR47738:SF3">
    <property type="entry name" value="PHOSPHOTRANSFERASE SYSTEM MANNITOL_FRUCTOSE-SPECIFIC IIA DOMAIN CONTAINING PROTEIN"/>
    <property type="match status" value="1"/>
</dbReference>
<dbReference type="InterPro" id="IPR002178">
    <property type="entry name" value="PTS_EIIA_type-2_dom"/>
</dbReference>
<dbReference type="HOGENOM" id="CLU_072531_6_0_9"/>
<dbReference type="STRING" id="1218493.JF76_02780"/>
<dbReference type="AlphaFoldDB" id="A0A0F4LL26"/>
<dbReference type="EMBL" id="JXBY01000005">
    <property type="protein sequence ID" value="KJY59013.1"/>
    <property type="molecule type" value="Genomic_DNA"/>
</dbReference>
<sequence length="152" mass="17479">MKNRILVSEAKNETLNSYQDAIKVTGQQFINEKMILPQYVDACIDREKEYPTGLELKNDMGIAIPHGNQKFVKESGISFLRLSQPVNFGLMSDATKQVSCKFVFNLALFEGEQQLNMLRQLMGLFRDEKFIDFISKSDLNSIQKFLTQKLVF</sequence>
<accession>A0A0F4LL26</accession>
<dbReference type="Gene3D" id="3.40.930.10">
    <property type="entry name" value="Mannitol-specific EII, Chain A"/>
    <property type="match status" value="1"/>
</dbReference>
<dbReference type="Pfam" id="PF00359">
    <property type="entry name" value="PTS_EIIA_2"/>
    <property type="match status" value="1"/>
</dbReference>
<dbReference type="PATRIC" id="fig|1218493.3.peg.295"/>
<feature type="domain" description="PTS EIIA type-2" evidence="1">
    <location>
        <begin position="1"/>
        <end position="149"/>
    </location>
</feature>
<gene>
    <name evidence="2" type="ORF">JF76_02780</name>
</gene>
<protein>
    <submittedName>
        <fullName evidence="2">PTS Gat IIA</fullName>
    </submittedName>
</protein>
<evidence type="ECO:0000313" key="2">
    <source>
        <dbReference type="EMBL" id="KJY59013.1"/>
    </source>
</evidence>
<dbReference type="PANTHER" id="PTHR47738">
    <property type="entry name" value="PTS SYSTEM FRUCTOSE-LIKE EIIA COMPONENT-RELATED"/>
    <property type="match status" value="1"/>
</dbReference>
<dbReference type="Proteomes" id="UP000033533">
    <property type="component" value="Unassembled WGS sequence"/>
</dbReference>
<evidence type="ECO:0000313" key="3">
    <source>
        <dbReference type="Proteomes" id="UP000033533"/>
    </source>
</evidence>
<dbReference type="InterPro" id="IPR051541">
    <property type="entry name" value="PTS_SugarTrans_NitroReg"/>
</dbReference>
<dbReference type="OrthoDB" id="370976at2"/>
<dbReference type="SUPFAM" id="SSF55804">
    <property type="entry name" value="Phoshotransferase/anion transport protein"/>
    <property type="match status" value="1"/>
</dbReference>
<comment type="caution">
    <text evidence="2">The sequence shown here is derived from an EMBL/GenBank/DDBJ whole genome shotgun (WGS) entry which is preliminary data.</text>
</comment>
<organism evidence="2 3">
    <name type="scientific">Lactobacillus kullabergensis</name>
    <dbReference type="NCBI Taxonomy" id="1218493"/>
    <lineage>
        <taxon>Bacteria</taxon>
        <taxon>Bacillati</taxon>
        <taxon>Bacillota</taxon>
        <taxon>Bacilli</taxon>
        <taxon>Lactobacillales</taxon>
        <taxon>Lactobacillaceae</taxon>
        <taxon>Lactobacillus</taxon>
    </lineage>
</organism>
<dbReference type="InterPro" id="IPR016152">
    <property type="entry name" value="PTrfase/Anion_transptr"/>
</dbReference>